<organism evidence="6 7">
    <name type="scientific">Agromyces bracchium</name>
    <dbReference type="NCBI Taxonomy" id="88376"/>
    <lineage>
        <taxon>Bacteria</taxon>
        <taxon>Bacillati</taxon>
        <taxon>Actinomycetota</taxon>
        <taxon>Actinomycetes</taxon>
        <taxon>Micrococcales</taxon>
        <taxon>Microbacteriaceae</taxon>
        <taxon>Agromyces</taxon>
    </lineage>
</organism>
<evidence type="ECO:0000313" key="7">
    <source>
        <dbReference type="Proteomes" id="UP000433071"/>
    </source>
</evidence>
<evidence type="ECO:0000313" key="6">
    <source>
        <dbReference type="EMBL" id="MTH69444.1"/>
    </source>
</evidence>
<reference evidence="6 7" key="1">
    <citation type="submission" date="2019-11" db="EMBL/GenBank/DDBJ databases">
        <title>Agromyces kandeliae sp. nov., isolated from mangrove soil.</title>
        <authorList>
            <person name="Wang R."/>
        </authorList>
    </citation>
    <scope>NUCLEOTIDE SEQUENCE [LARGE SCALE GENOMIC DNA]</scope>
    <source>
        <strain evidence="6 7">JCM 11433</strain>
    </source>
</reference>
<comment type="caution">
    <text evidence="6">The sequence shown here is derived from an EMBL/GenBank/DDBJ whole genome shotgun (WGS) entry which is preliminary data.</text>
</comment>
<dbReference type="GO" id="GO:0006355">
    <property type="term" value="P:regulation of DNA-templated transcription"/>
    <property type="evidence" value="ECO:0007669"/>
    <property type="project" value="InterPro"/>
</dbReference>
<dbReference type="Gene3D" id="1.10.10.10">
    <property type="entry name" value="Winged helix-like DNA-binding domain superfamily/Winged helix DNA-binding domain"/>
    <property type="match status" value="1"/>
</dbReference>
<dbReference type="EMBL" id="WMLB01000031">
    <property type="protein sequence ID" value="MTH69444.1"/>
    <property type="molecule type" value="Genomic_DNA"/>
</dbReference>
<evidence type="ECO:0000259" key="5">
    <source>
        <dbReference type="PROSITE" id="PS50043"/>
    </source>
</evidence>
<evidence type="ECO:0000256" key="4">
    <source>
        <dbReference type="SAM" id="MobiDB-lite"/>
    </source>
</evidence>
<gene>
    <name evidence="6" type="ORF">GJ743_13805</name>
</gene>
<sequence>MGQLLRRGRPHCAVRRLQAIGQRPRQVTSRAGEVHRAEDHIRSALTRQDGAVTAIPPADTEAEAPAALGRAVAHWWLARAREVSRTWFGGGQAGLFAAVERELPLLDALLDESSRRPDPEKDAALLQSVALLWPHWGATGRVTTTLDRLRSLAGRLTVDPLALASPAVRSAVQDAGWAHAWLALCVDDVADADRGIDLLRRATPAVATAAEAARIAQICGIRELYAGDADRARTLLADALDHHLDAGGDADVFVDLSFLAAADSVSGDQESAFDHCERAIALCDDRGERWIRTYVVWAFALSAWRDGDRHRAFVLALDGIAAAGEIGDAYAGAICLEIAGWYDAIDGDVRRGARLLGAADALREATGLPLHFWGTGEQHDEAAEQGAARLGEALFEREVERGRAAGLAEAAGWLAPPPADHADHADDGVAGGDVAHGAALTPRQREIADLIADGRTNKEIARLLLITVRTVETHVEHLFARLGVSSRAQVAAWSVREAMRRS</sequence>
<dbReference type="InterPro" id="IPR016032">
    <property type="entry name" value="Sig_transdc_resp-reg_C-effctor"/>
</dbReference>
<evidence type="ECO:0000256" key="2">
    <source>
        <dbReference type="ARBA" id="ARBA00023125"/>
    </source>
</evidence>
<dbReference type="Proteomes" id="UP000433071">
    <property type="component" value="Unassembled WGS sequence"/>
</dbReference>
<dbReference type="AlphaFoldDB" id="A0A6I3M7X6"/>
<evidence type="ECO:0000256" key="3">
    <source>
        <dbReference type="ARBA" id="ARBA00023163"/>
    </source>
</evidence>
<proteinExistence type="predicted"/>
<dbReference type="OrthoDB" id="3197423at2"/>
<dbReference type="PROSITE" id="PS50043">
    <property type="entry name" value="HTH_LUXR_2"/>
    <property type="match status" value="1"/>
</dbReference>
<protein>
    <recommendedName>
        <fullName evidence="5">HTH luxR-type domain-containing protein</fullName>
    </recommendedName>
</protein>
<keyword evidence="2" id="KW-0238">DNA-binding</keyword>
<dbReference type="PANTHER" id="PTHR44688:SF16">
    <property type="entry name" value="DNA-BINDING TRANSCRIPTIONAL ACTIVATOR DEVR_DOSR"/>
    <property type="match status" value="1"/>
</dbReference>
<dbReference type="SUPFAM" id="SSF48452">
    <property type="entry name" value="TPR-like"/>
    <property type="match status" value="1"/>
</dbReference>
<dbReference type="PROSITE" id="PS00622">
    <property type="entry name" value="HTH_LUXR_1"/>
    <property type="match status" value="1"/>
</dbReference>
<dbReference type="PANTHER" id="PTHR44688">
    <property type="entry name" value="DNA-BINDING TRANSCRIPTIONAL ACTIVATOR DEVR_DOSR"/>
    <property type="match status" value="1"/>
</dbReference>
<dbReference type="InterPro" id="IPR036388">
    <property type="entry name" value="WH-like_DNA-bd_sf"/>
</dbReference>
<dbReference type="PRINTS" id="PR00038">
    <property type="entry name" value="HTHLUXR"/>
</dbReference>
<dbReference type="SUPFAM" id="SSF46894">
    <property type="entry name" value="C-terminal effector domain of the bipartite response regulators"/>
    <property type="match status" value="1"/>
</dbReference>
<feature type="domain" description="HTH luxR-type" evidence="5">
    <location>
        <begin position="433"/>
        <end position="498"/>
    </location>
</feature>
<keyword evidence="3" id="KW-0804">Transcription</keyword>
<name>A0A6I3M7X6_9MICO</name>
<accession>A0A6I3M7X6</accession>
<keyword evidence="1" id="KW-0805">Transcription regulation</keyword>
<dbReference type="CDD" id="cd06170">
    <property type="entry name" value="LuxR_C_like"/>
    <property type="match status" value="1"/>
</dbReference>
<keyword evidence="7" id="KW-1185">Reference proteome</keyword>
<dbReference type="InterPro" id="IPR000792">
    <property type="entry name" value="Tscrpt_reg_LuxR_C"/>
</dbReference>
<dbReference type="SMART" id="SM00421">
    <property type="entry name" value="HTH_LUXR"/>
    <property type="match status" value="1"/>
</dbReference>
<feature type="region of interest" description="Disordered" evidence="4">
    <location>
        <begin position="414"/>
        <end position="435"/>
    </location>
</feature>
<dbReference type="InterPro" id="IPR011990">
    <property type="entry name" value="TPR-like_helical_dom_sf"/>
</dbReference>
<dbReference type="GO" id="GO:0003677">
    <property type="term" value="F:DNA binding"/>
    <property type="evidence" value="ECO:0007669"/>
    <property type="project" value="UniProtKB-KW"/>
</dbReference>
<dbReference type="Pfam" id="PF00196">
    <property type="entry name" value="GerE"/>
    <property type="match status" value="1"/>
</dbReference>
<evidence type="ECO:0000256" key="1">
    <source>
        <dbReference type="ARBA" id="ARBA00023015"/>
    </source>
</evidence>